<sequence length="57" mass="6332">MAADMKENGISLLVFNGRKDKFRVGSAKFVAHLKELTVQMHAEGDFSSVESLFSELD</sequence>
<reference evidence="1" key="1">
    <citation type="submission" date="2013-12" db="EMBL/GenBank/DDBJ databases">
        <title>The Genome Sequence of Aphanomyces astaci APO3.</title>
        <authorList>
            <consortium name="The Broad Institute Genomics Platform"/>
            <person name="Russ C."/>
            <person name="Tyler B."/>
            <person name="van West P."/>
            <person name="Dieguez-Uribeondo J."/>
            <person name="Young S.K."/>
            <person name="Zeng Q."/>
            <person name="Gargeya S."/>
            <person name="Fitzgerald M."/>
            <person name="Abouelleil A."/>
            <person name="Alvarado L."/>
            <person name="Chapman S.B."/>
            <person name="Gainer-Dewar J."/>
            <person name="Goldberg J."/>
            <person name="Griggs A."/>
            <person name="Gujja S."/>
            <person name="Hansen M."/>
            <person name="Howarth C."/>
            <person name="Imamovic A."/>
            <person name="Ireland A."/>
            <person name="Larimer J."/>
            <person name="McCowan C."/>
            <person name="Murphy C."/>
            <person name="Pearson M."/>
            <person name="Poon T.W."/>
            <person name="Priest M."/>
            <person name="Roberts A."/>
            <person name="Saif S."/>
            <person name="Shea T."/>
            <person name="Sykes S."/>
            <person name="Wortman J."/>
            <person name="Nusbaum C."/>
            <person name="Birren B."/>
        </authorList>
    </citation>
    <scope>NUCLEOTIDE SEQUENCE [LARGE SCALE GENOMIC DNA]</scope>
    <source>
        <strain evidence="1">APO3</strain>
    </source>
</reference>
<protein>
    <submittedName>
        <fullName evidence="1">Uncharacterized protein</fullName>
    </submittedName>
</protein>
<gene>
    <name evidence="1" type="ORF">H257_19221</name>
</gene>
<organism evidence="1">
    <name type="scientific">Aphanomyces astaci</name>
    <name type="common">Crayfish plague agent</name>
    <dbReference type="NCBI Taxonomy" id="112090"/>
    <lineage>
        <taxon>Eukaryota</taxon>
        <taxon>Sar</taxon>
        <taxon>Stramenopiles</taxon>
        <taxon>Oomycota</taxon>
        <taxon>Saprolegniomycetes</taxon>
        <taxon>Saprolegniales</taxon>
        <taxon>Verrucalvaceae</taxon>
        <taxon>Aphanomyces</taxon>
    </lineage>
</organism>
<accession>W4FAL2</accession>
<dbReference type="EMBL" id="KI913527">
    <property type="protein sequence ID" value="ETV63846.1"/>
    <property type="molecule type" value="Genomic_DNA"/>
</dbReference>
<proteinExistence type="predicted"/>
<dbReference type="AlphaFoldDB" id="W4FAL2"/>
<dbReference type="RefSeq" id="XP_009846670.1">
    <property type="nucleotide sequence ID" value="XM_009848368.1"/>
</dbReference>
<dbReference type="VEuPathDB" id="FungiDB:H257_19221"/>
<name>W4FAL2_APHAT</name>
<dbReference type="GeneID" id="20821217"/>
<evidence type="ECO:0000313" key="1">
    <source>
        <dbReference type="EMBL" id="ETV63846.1"/>
    </source>
</evidence>